<evidence type="ECO:0000256" key="6">
    <source>
        <dbReference type="SAM" id="Phobius"/>
    </source>
</evidence>
<dbReference type="GO" id="GO:0005886">
    <property type="term" value="C:plasma membrane"/>
    <property type="evidence" value="ECO:0007669"/>
    <property type="project" value="UniProtKB-SubCell"/>
</dbReference>
<evidence type="ECO:0000313" key="8">
    <source>
        <dbReference type="EMBL" id="AVN65654.1"/>
    </source>
</evidence>
<proteinExistence type="predicted"/>
<evidence type="ECO:0000256" key="5">
    <source>
        <dbReference type="ARBA" id="ARBA00023136"/>
    </source>
</evidence>
<dbReference type="EMBL" id="CP022432">
    <property type="protein sequence ID" value="AVN65654.1"/>
    <property type="molecule type" value="Genomic_DNA"/>
</dbReference>
<comment type="subcellular location">
    <subcellularLocation>
        <location evidence="1">Cell membrane</location>
        <topology evidence="1">Multi-pass membrane protein</topology>
    </subcellularLocation>
</comment>
<keyword evidence="4 6" id="KW-1133">Transmembrane helix</keyword>
<dbReference type="InterPro" id="IPR003838">
    <property type="entry name" value="ABC3_permease_C"/>
</dbReference>
<feature type="transmembrane region" description="Helical" evidence="6">
    <location>
        <begin position="76"/>
        <end position="100"/>
    </location>
</feature>
<feature type="transmembrane region" description="Helical" evidence="6">
    <location>
        <begin position="190"/>
        <end position="211"/>
    </location>
</feature>
<dbReference type="AlphaFoldDB" id="A0AAD0HSY0"/>
<feature type="transmembrane region" description="Helical" evidence="6">
    <location>
        <begin position="121"/>
        <end position="140"/>
    </location>
</feature>
<feature type="transmembrane region" description="Helical" evidence="6">
    <location>
        <begin position="327"/>
        <end position="348"/>
    </location>
</feature>
<evidence type="ECO:0000256" key="3">
    <source>
        <dbReference type="ARBA" id="ARBA00022692"/>
    </source>
</evidence>
<reference evidence="8 9" key="1">
    <citation type="submission" date="2017-07" db="EMBL/GenBank/DDBJ databases">
        <title>Comparative genomic analysis of Mesoplasma florum.</title>
        <authorList>
            <person name="Baby V."/>
            <person name="Lachance J.-C."/>
            <person name="Gagnon J."/>
            <person name="Lucier J.-F."/>
            <person name="Matteau D."/>
            <person name="Knight T.F."/>
            <person name="Rodrigue S."/>
        </authorList>
    </citation>
    <scope>NUCLEOTIDE SEQUENCE [LARGE SCALE GENOMIC DNA]</scope>
    <source>
        <strain evidence="8 9">W12</strain>
    </source>
</reference>
<feature type="transmembrane region" description="Helical" evidence="6">
    <location>
        <begin position="34"/>
        <end position="56"/>
    </location>
</feature>
<feature type="transmembrane region" description="Helical" evidence="6">
    <location>
        <begin position="146"/>
        <end position="169"/>
    </location>
</feature>
<protein>
    <recommendedName>
        <fullName evidence="7">ABC3 transporter permease C-terminal domain-containing protein</fullName>
    </recommendedName>
</protein>
<feature type="transmembrane region" description="Helical" evidence="6">
    <location>
        <begin position="244"/>
        <end position="265"/>
    </location>
</feature>
<feature type="domain" description="ABC3 transporter permease C-terminal" evidence="7">
    <location>
        <begin position="2"/>
        <end position="105"/>
    </location>
</feature>
<organism evidence="8 9">
    <name type="scientific">Mesoplasma florum</name>
    <name type="common">Acholeplasma florum</name>
    <dbReference type="NCBI Taxonomy" id="2151"/>
    <lineage>
        <taxon>Bacteria</taxon>
        <taxon>Bacillati</taxon>
        <taxon>Mycoplasmatota</taxon>
        <taxon>Mollicutes</taxon>
        <taxon>Entomoplasmatales</taxon>
        <taxon>Entomoplasmataceae</taxon>
        <taxon>Mesoplasma</taxon>
    </lineage>
</organism>
<evidence type="ECO:0000259" key="7">
    <source>
        <dbReference type="Pfam" id="PF02687"/>
    </source>
</evidence>
<dbReference type="Proteomes" id="UP000237990">
    <property type="component" value="Chromosome"/>
</dbReference>
<accession>A0AAD0HSY0</accession>
<gene>
    <name evidence="8" type="ORF">MflW12_2490</name>
</gene>
<dbReference type="Pfam" id="PF02687">
    <property type="entry name" value="FtsX"/>
    <property type="match status" value="1"/>
</dbReference>
<keyword evidence="5 6" id="KW-0472">Membrane</keyword>
<evidence type="ECO:0000256" key="2">
    <source>
        <dbReference type="ARBA" id="ARBA00022475"/>
    </source>
</evidence>
<evidence type="ECO:0000256" key="4">
    <source>
        <dbReference type="ARBA" id="ARBA00022989"/>
    </source>
</evidence>
<keyword evidence="2" id="KW-1003">Cell membrane</keyword>
<dbReference type="RefSeq" id="WP_267893688.1">
    <property type="nucleotide sequence ID" value="NZ_CP022432.1"/>
</dbReference>
<feature type="transmembrane region" description="Helical" evidence="6">
    <location>
        <begin position="285"/>
        <end position="315"/>
    </location>
</feature>
<sequence>MTIIIIGINFNIRERDLINRRLIGSTFRELFKNLLYEQSIIMIPSFILGFALSFVLNKILINSLIHKAILNSTFSINYSIANVLGVILISLIVLFLIMYFSTKKYKEIDNKNIAKNIKKQIIKFVFGLLFIISFFLLIIFNNTEVLYLFGGIFLIIGLYFVLEMTIVFISKIFFKCFSNFFFASSSIKNIEFNASLVTKIILLLVNSMIFLNFSTNVINKMGVANYDINQNTQYLNGLMFLGSYLNIVFISFTLVVLVNGFLMYLKSLEKENNLLRNLGFTRNKIFFRTLFQFTLIWIAYISLSFVGTILISIIWKDQSALSNIKYWILEIFVVFFIMLILCFINWFYKAIKNK</sequence>
<keyword evidence="3 6" id="KW-0812">Transmembrane</keyword>
<evidence type="ECO:0000256" key="1">
    <source>
        <dbReference type="ARBA" id="ARBA00004651"/>
    </source>
</evidence>
<name>A0AAD0HSY0_MESFO</name>
<evidence type="ECO:0000313" key="9">
    <source>
        <dbReference type="Proteomes" id="UP000237990"/>
    </source>
</evidence>